<reference evidence="1" key="1">
    <citation type="submission" date="2022-10" db="EMBL/GenBank/DDBJ databases">
        <title>Description of Fervidibacillus gen. nov. in the family Fervidibacillaceae fam. nov. with two species, Fervidibacillus albus sp. nov., and Fervidibacillus halotolerans sp. nov., isolated from tidal flat sediments.</title>
        <authorList>
            <person name="Kwon K.K."/>
            <person name="Yang S.-H."/>
        </authorList>
    </citation>
    <scope>NUCLEOTIDE SEQUENCE</scope>
    <source>
        <strain evidence="1">JCM 19140</strain>
    </source>
</reference>
<keyword evidence="2" id="KW-1185">Reference proteome</keyword>
<accession>A0AAE3LNU6</accession>
<dbReference type="Proteomes" id="UP001209318">
    <property type="component" value="Unassembled WGS sequence"/>
</dbReference>
<dbReference type="RefSeq" id="WP_263073533.1">
    <property type="nucleotide sequence ID" value="NZ_JAOUSF010000003.1"/>
</dbReference>
<gene>
    <name evidence="1" type="ORF">OEV98_12030</name>
</gene>
<dbReference type="Pfam" id="PF19651">
    <property type="entry name" value="DUF6154"/>
    <property type="match status" value="1"/>
</dbReference>
<proteinExistence type="predicted"/>
<protein>
    <submittedName>
        <fullName evidence="1">DUF6154 family protein</fullName>
    </submittedName>
</protein>
<comment type="caution">
    <text evidence="1">The sequence shown here is derived from an EMBL/GenBank/DDBJ whole genome shotgun (WGS) entry which is preliminary data.</text>
</comment>
<organism evidence="1 2">
    <name type="scientific">Perspicuibacillus lycopersici</name>
    <dbReference type="NCBI Taxonomy" id="1325689"/>
    <lineage>
        <taxon>Bacteria</taxon>
        <taxon>Bacillati</taxon>
        <taxon>Bacillota</taxon>
        <taxon>Bacilli</taxon>
        <taxon>Bacillales</taxon>
        <taxon>Bacillaceae</taxon>
        <taxon>Perspicuibacillus</taxon>
    </lineage>
</organism>
<sequence length="84" mass="9919">MKFIDELFEYYKNKLTADDEDIDLLVASLLQDFSREDMLLILAELNKEELYHITGNYLVTELRKKMINTQNGEETLSDKSTFLH</sequence>
<dbReference type="InterPro" id="IPR046152">
    <property type="entry name" value="DUF6154"/>
</dbReference>
<name>A0AAE3LNU6_9BACI</name>
<dbReference type="EMBL" id="JAOUSF010000003">
    <property type="protein sequence ID" value="MCU9614291.1"/>
    <property type="molecule type" value="Genomic_DNA"/>
</dbReference>
<dbReference type="AlphaFoldDB" id="A0AAE3LNU6"/>
<evidence type="ECO:0000313" key="1">
    <source>
        <dbReference type="EMBL" id="MCU9614291.1"/>
    </source>
</evidence>
<evidence type="ECO:0000313" key="2">
    <source>
        <dbReference type="Proteomes" id="UP001209318"/>
    </source>
</evidence>